<protein>
    <submittedName>
        <fullName evidence="2">GNAT family N-acetyltransferase</fullName>
    </submittedName>
</protein>
<dbReference type="Pfam" id="PF13508">
    <property type="entry name" value="Acetyltransf_7"/>
    <property type="match status" value="1"/>
</dbReference>
<dbReference type="AlphaFoldDB" id="A0A9X1NDC3"/>
<sequence>MSDIGIHQFNDNNLARWSAMGFPTGGLPDTEDVFSRHTFGGGQIVVRRPLPAARIEELFAEPVRGRRNMIEDTFGVGGVRVPDDVTPLTYPVMVRPAGPVAVALRAGVEVVAVSSQAELETAERVIVDGFPRPEVQPWVKGGFIPPAVLGDPGWRTWLARRDGVPGAAAVSYDDGEVLGIYWLATLPEHRGAGLASAVMTSILASRPERASALVATVAGLPLYERLGYQRVAEGIWYARRS</sequence>
<organism evidence="2 3">
    <name type="scientific">Kineosporia babensis</name>
    <dbReference type="NCBI Taxonomy" id="499548"/>
    <lineage>
        <taxon>Bacteria</taxon>
        <taxon>Bacillati</taxon>
        <taxon>Actinomycetota</taxon>
        <taxon>Actinomycetes</taxon>
        <taxon>Kineosporiales</taxon>
        <taxon>Kineosporiaceae</taxon>
        <taxon>Kineosporia</taxon>
    </lineage>
</organism>
<dbReference type="PROSITE" id="PS51186">
    <property type="entry name" value="GNAT"/>
    <property type="match status" value="1"/>
</dbReference>
<dbReference type="Proteomes" id="UP001138997">
    <property type="component" value="Unassembled WGS sequence"/>
</dbReference>
<feature type="domain" description="N-acetyltransferase" evidence="1">
    <location>
        <begin position="108"/>
        <end position="241"/>
    </location>
</feature>
<dbReference type="SUPFAM" id="SSF55729">
    <property type="entry name" value="Acyl-CoA N-acyltransferases (Nat)"/>
    <property type="match status" value="1"/>
</dbReference>
<evidence type="ECO:0000259" key="1">
    <source>
        <dbReference type="PROSITE" id="PS51186"/>
    </source>
</evidence>
<dbReference type="InterPro" id="IPR000182">
    <property type="entry name" value="GNAT_dom"/>
</dbReference>
<dbReference type="InterPro" id="IPR016181">
    <property type="entry name" value="Acyl_CoA_acyltransferase"/>
</dbReference>
<dbReference type="EMBL" id="JAJOMB010000005">
    <property type="protein sequence ID" value="MCD5311671.1"/>
    <property type="molecule type" value="Genomic_DNA"/>
</dbReference>
<proteinExistence type="predicted"/>
<dbReference type="CDD" id="cd04301">
    <property type="entry name" value="NAT_SF"/>
    <property type="match status" value="1"/>
</dbReference>
<accession>A0A9X1NDC3</accession>
<dbReference type="GO" id="GO:0016747">
    <property type="term" value="F:acyltransferase activity, transferring groups other than amino-acyl groups"/>
    <property type="evidence" value="ECO:0007669"/>
    <property type="project" value="InterPro"/>
</dbReference>
<name>A0A9X1NDC3_9ACTN</name>
<keyword evidence="3" id="KW-1185">Reference proteome</keyword>
<reference evidence="2" key="1">
    <citation type="submission" date="2021-11" db="EMBL/GenBank/DDBJ databases">
        <title>Streptomyces corallinus and Kineosporia corallina sp. nov., two new coral-derived marine actinobacteria.</title>
        <authorList>
            <person name="Buangrab K."/>
            <person name="Sutthacheep M."/>
            <person name="Yeemin T."/>
            <person name="Harunari E."/>
            <person name="Igarashi Y."/>
            <person name="Sripreechasak P."/>
            <person name="Kanchanasin P."/>
            <person name="Tanasupawat S."/>
            <person name="Phongsopitanun W."/>
        </authorList>
    </citation>
    <scope>NUCLEOTIDE SEQUENCE</scope>
    <source>
        <strain evidence="2">JCM 31032</strain>
    </source>
</reference>
<dbReference type="Gene3D" id="3.40.630.30">
    <property type="match status" value="1"/>
</dbReference>
<dbReference type="RefSeq" id="WP_231441097.1">
    <property type="nucleotide sequence ID" value="NZ_JAJOMB010000005.1"/>
</dbReference>
<comment type="caution">
    <text evidence="2">The sequence shown here is derived from an EMBL/GenBank/DDBJ whole genome shotgun (WGS) entry which is preliminary data.</text>
</comment>
<evidence type="ECO:0000313" key="2">
    <source>
        <dbReference type="EMBL" id="MCD5311671.1"/>
    </source>
</evidence>
<evidence type="ECO:0000313" key="3">
    <source>
        <dbReference type="Proteomes" id="UP001138997"/>
    </source>
</evidence>
<gene>
    <name evidence="2" type="ORF">LR394_12230</name>
</gene>